<dbReference type="AlphaFoldDB" id="A0A6A4KD61"/>
<feature type="compositionally biased region" description="Acidic residues" evidence="1">
    <location>
        <begin position="1"/>
        <end position="11"/>
    </location>
</feature>
<reference evidence="3" key="1">
    <citation type="journal article" date="2021" name="Mol. Ecol. Resour.">
        <title>Apolygus lucorum genome provides insights into omnivorousness and mesophyll feeding.</title>
        <authorList>
            <person name="Liu Y."/>
            <person name="Liu H."/>
            <person name="Wang H."/>
            <person name="Huang T."/>
            <person name="Liu B."/>
            <person name="Yang B."/>
            <person name="Yin L."/>
            <person name="Li B."/>
            <person name="Zhang Y."/>
            <person name="Zhang S."/>
            <person name="Jiang F."/>
            <person name="Zhang X."/>
            <person name="Ren Y."/>
            <person name="Wang B."/>
            <person name="Wang S."/>
            <person name="Lu Y."/>
            <person name="Wu K."/>
            <person name="Fan W."/>
            <person name="Wang G."/>
        </authorList>
    </citation>
    <scope>NUCLEOTIDE SEQUENCE</scope>
    <source>
        <strain evidence="3">12Hb</strain>
    </source>
</reference>
<evidence type="ECO:0000256" key="1">
    <source>
        <dbReference type="SAM" id="MobiDB-lite"/>
    </source>
</evidence>
<keyword evidence="2" id="KW-0472">Membrane</keyword>
<protein>
    <submittedName>
        <fullName evidence="3">Uncharacterized protein</fullName>
    </submittedName>
</protein>
<evidence type="ECO:0000313" key="3">
    <source>
        <dbReference type="EMBL" id="KAF6216276.1"/>
    </source>
</evidence>
<keyword evidence="2" id="KW-0812">Transmembrane</keyword>
<evidence type="ECO:0000313" key="4">
    <source>
        <dbReference type="Proteomes" id="UP000466442"/>
    </source>
</evidence>
<dbReference type="EMBL" id="WIXP02000001">
    <property type="protein sequence ID" value="KAF6216276.1"/>
    <property type="molecule type" value="Genomic_DNA"/>
</dbReference>
<keyword evidence="2" id="KW-1133">Transmembrane helix</keyword>
<accession>A0A6A4KD61</accession>
<name>A0A6A4KD61_APOLU</name>
<feature type="transmembrane region" description="Helical" evidence="2">
    <location>
        <begin position="39"/>
        <end position="58"/>
    </location>
</feature>
<dbReference type="Proteomes" id="UP000466442">
    <property type="component" value="Linkage Group LG1"/>
</dbReference>
<proteinExistence type="predicted"/>
<sequence>MEPFDAIEEPLLDGSGSGDEEDAECHSREAPPAQVYDEIFGAMIFVIFLFTVITYVVVNHMIFYEDETDDDDIPYSSNSSFRYLSNISAEQVDTPE</sequence>
<gene>
    <name evidence="3" type="ORF">GE061_000616</name>
</gene>
<feature type="region of interest" description="Disordered" evidence="1">
    <location>
        <begin position="1"/>
        <end position="30"/>
    </location>
</feature>
<keyword evidence="4" id="KW-1185">Reference proteome</keyword>
<comment type="caution">
    <text evidence="3">The sequence shown here is derived from an EMBL/GenBank/DDBJ whole genome shotgun (WGS) entry which is preliminary data.</text>
</comment>
<organism evidence="3 4">
    <name type="scientific">Apolygus lucorum</name>
    <name type="common">Small green plant bug</name>
    <name type="synonym">Lygocoris lucorum</name>
    <dbReference type="NCBI Taxonomy" id="248454"/>
    <lineage>
        <taxon>Eukaryota</taxon>
        <taxon>Metazoa</taxon>
        <taxon>Ecdysozoa</taxon>
        <taxon>Arthropoda</taxon>
        <taxon>Hexapoda</taxon>
        <taxon>Insecta</taxon>
        <taxon>Pterygota</taxon>
        <taxon>Neoptera</taxon>
        <taxon>Paraneoptera</taxon>
        <taxon>Hemiptera</taxon>
        <taxon>Heteroptera</taxon>
        <taxon>Panheteroptera</taxon>
        <taxon>Cimicomorpha</taxon>
        <taxon>Miridae</taxon>
        <taxon>Mirini</taxon>
        <taxon>Apolygus</taxon>
    </lineage>
</organism>
<evidence type="ECO:0000256" key="2">
    <source>
        <dbReference type="SAM" id="Phobius"/>
    </source>
</evidence>